<keyword evidence="6 8" id="KW-0472">Membrane</keyword>
<reference evidence="9" key="1">
    <citation type="submission" date="2023-01" db="EMBL/GenBank/DDBJ databases">
        <title>Metagenome sequencing of chrysophaentin producing Chrysophaeum taylorii.</title>
        <authorList>
            <person name="Davison J."/>
            <person name="Bewley C."/>
        </authorList>
    </citation>
    <scope>NUCLEOTIDE SEQUENCE</scope>
    <source>
        <strain evidence="9">NIES-1699</strain>
    </source>
</reference>
<comment type="caution">
    <text evidence="9">The sequence shown here is derived from an EMBL/GenBank/DDBJ whole genome shotgun (WGS) entry which is preliminary data.</text>
</comment>
<dbReference type="Proteomes" id="UP001230188">
    <property type="component" value="Unassembled WGS sequence"/>
</dbReference>
<evidence type="ECO:0000256" key="7">
    <source>
        <dbReference type="SAM" id="MobiDB-lite"/>
    </source>
</evidence>
<dbReference type="PANTHER" id="PTHR31326:SF1">
    <property type="entry name" value="PROTEIN CLT2, CHLOROPLASTIC"/>
    <property type="match status" value="1"/>
</dbReference>
<gene>
    <name evidence="9" type="ORF">CTAYLR_006825</name>
</gene>
<evidence type="ECO:0000256" key="5">
    <source>
        <dbReference type="ARBA" id="ARBA00022989"/>
    </source>
</evidence>
<proteinExistence type="inferred from homology"/>
<dbReference type="InterPro" id="IPR037185">
    <property type="entry name" value="EmrE-like"/>
</dbReference>
<feature type="transmembrane region" description="Helical" evidence="8">
    <location>
        <begin position="355"/>
        <end position="377"/>
    </location>
</feature>
<comment type="subcellular location">
    <subcellularLocation>
        <location evidence="1">Membrane</location>
        <topology evidence="1">Multi-pass membrane protein</topology>
    </subcellularLocation>
</comment>
<dbReference type="Pfam" id="PF08627">
    <property type="entry name" value="CRT-like"/>
    <property type="match status" value="1"/>
</dbReference>
<dbReference type="GO" id="GO:0016020">
    <property type="term" value="C:membrane"/>
    <property type="evidence" value="ECO:0007669"/>
    <property type="project" value="UniProtKB-SubCell"/>
</dbReference>
<evidence type="ECO:0000256" key="3">
    <source>
        <dbReference type="ARBA" id="ARBA00022448"/>
    </source>
</evidence>
<evidence type="ECO:0000256" key="4">
    <source>
        <dbReference type="ARBA" id="ARBA00022692"/>
    </source>
</evidence>
<accession>A0AAD7XKK8</accession>
<protein>
    <submittedName>
        <fullName evidence="9">Uncharacterized protein</fullName>
    </submittedName>
</protein>
<name>A0AAD7XKK8_9STRA</name>
<keyword evidence="4 8" id="KW-0812">Transmembrane</keyword>
<dbReference type="PANTHER" id="PTHR31326">
    <property type="entry name" value="PROTEIN CLT2, CHLOROPLASTIC"/>
    <property type="match status" value="1"/>
</dbReference>
<feature type="compositionally biased region" description="Acidic residues" evidence="7">
    <location>
        <begin position="470"/>
        <end position="480"/>
    </location>
</feature>
<comment type="similarity">
    <text evidence="2">Belongs to the CRT-like transporter family.</text>
</comment>
<feature type="transmembrane region" description="Helical" evidence="8">
    <location>
        <begin position="322"/>
        <end position="343"/>
    </location>
</feature>
<keyword evidence="5 8" id="KW-1133">Transmembrane helix</keyword>
<sequence length="487" mass="53364">MVGAGRWWREGVAIATVVCLGGLNSIFSKIRADQLQEFDGLACGVMNAIGYVVFYFAYVAYAYRTGAITPEMMRFMYVDAGDETARKSSWRIWRGAHRYIVAGGLADEAGQVCGFVAQPYVSIIASALLSQTSSAWNMCWSASLLGARYVAQEFAGVGIALAGASLEVLDIESGNDRGTRFDMALLLLASAAAPSLSFVLKEKCFRLWEGAPRPLLGDRKDLDVWVVASAAAVWSLAWAPAVTLATAVIQRPHNMSVSRYFVETARCFGNDVDYASKFIDDDDDDGDARRACRQAWQYWLLYMVNNICYNISIYRVVRLTSALTAFVCLKIVVPVAVVLAVAVEWPYVGRGTMTATQGISLVVILVGVAIFRHGSYVNERRFGGRRRREGRDDENGGSDWVCCWPLADYILGSARKPLTPPPLPPPPAAGVHPQPRLHFMDIARQTSSTTSPANRSSAARLLDSDTPAHDDDDDDDDDELREQPVVS</sequence>
<evidence type="ECO:0000256" key="8">
    <source>
        <dbReference type="SAM" id="Phobius"/>
    </source>
</evidence>
<dbReference type="SUPFAM" id="SSF103481">
    <property type="entry name" value="Multidrug resistance efflux transporter EmrE"/>
    <property type="match status" value="1"/>
</dbReference>
<evidence type="ECO:0000313" key="10">
    <source>
        <dbReference type="Proteomes" id="UP001230188"/>
    </source>
</evidence>
<dbReference type="AlphaFoldDB" id="A0AAD7XKK8"/>
<feature type="region of interest" description="Disordered" evidence="7">
    <location>
        <begin position="442"/>
        <end position="487"/>
    </location>
</feature>
<feature type="transmembrane region" description="Helical" evidence="8">
    <location>
        <begin position="224"/>
        <end position="249"/>
    </location>
</feature>
<dbReference type="EMBL" id="JAQMWT010000404">
    <property type="protein sequence ID" value="KAJ8601771.1"/>
    <property type="molecule type" value="Genomic_DNA"/>
</dbReference>
<evidence type="ECO:0000256" key="1">
    <source>
        <dbReference type="ARBA" id="ARBA00004141"/>
    </source>
</evidence>
<evidence type="ECO:0000256" key="2">
    <source>
        <dbReference type="ARBA" id="ARBA00006690"/>
    </source>
</evidence>
<evidence type="ECO:0000256" key="6">
    <source>
        <dbReference type="ARBA" id="ARBA00023136"/>
    </source>
</evidence>
<organism evidence="9 10">
    <name type="scientific">Chrysophaeum taylorii</name>
    <dbReference type="NCBI Taxonomy" id="2483200"/>
    <lineage>
        <taxon>Eukaryota</taxon>
        <taxon>Sar</taxon>
        <taxon>Stramenopiles</taxon>
        <taxon>Ochrophyta</taxon>
        <taxon>Pelagophyceae</taxon>
        <taxon>Pelagomonadales</taxon>
        <taxon>Pelagomonadaceae</taxon>
        <taxon>Chrysophaeum</taxon>
    </lineage>
</organism>
<evidence type="ECO:0000313" key="9">
    <source>
        <dbReference type="EMBL" id="KAJ8601771.1"/>
    </source>
</evidence>
<dbReference type="InterPro" id="IPR013936">
    <property type="entry name" value="CRT-like"/>
</dbReference>
<keyword evidence="10" id="KW-1185">Reference proteome</keyword>
<feature type="transmembrane region" description="Helical" evidence="8">
    <location>
        <begin position="44"/>
        <end position="63"/>
    </location>
</feature>
<keyword evidence="3" id="KW-0813">Transport</keyword>
<feature type="compositionally biased region" description="Polar residues" evidence="7">
    <location>
        <begin position="444"/>
        <end position="457"/>
    </location>
</feature>